<evidence type="ECO:0000313" key="9">
    <source>
        <dbReference type="Proteomes" id="UP000531231"/>
    </source>
</evidence>
<dbReference type="Pfam" id="PF00082">
    <property type="entry name" value="Peptidase_S8"/>
    <property type="match status" value="1"/>
</dbReference>
<feature type="domain" description="Peptidase S8/S53" evidence="7">
    <location>
        <begin position="198"/>
        <end position="439"/>
    </location>
</feature>
<feature type="active site" description="Charge relay system" evidence="5">
    <location>
        <position position="391"/>
    </location>
</feature>
<keyword evidence="9" id="KW-1185">Reference proteome</keyword>
<dbReference type="SUPFAM" id="SSF52743">
    <property type="entry name" value="Subtilisin-like"/>
    <property type="match status" value="1"/>
</dbReference>
<evidence type="ECO:0000259" key="7">
    <source>
        <dbReference type="Pfam" id="PF00082"/>
    </source>
</evidence>
<feature type="compositionally biased region" description="Acidic residues" evidence="6">
    <location>
        <begin position="14"/>
        <end position="28"/>
    </location>
</feature>
<protein>
    <submittedName>
        <fullName evidence="8">Subtilisin family serine protease</fullName>
    </submittedName>
</protein>
<sequence length="449" mass="47853">MLSAEFSVVSAAYADDDDGDDGGSDDDGGSGNSGRSGSDGGKRFRGPQTLMDYLDNRRQIQAPRTRSTAKKRQQAAPVYEPRRLVALGLSDENIAQLQQQGFSVADRVEMRLTGAQLTRLQIPAKMSLQTARQRVSALVPDAVVDFNHYYQPEQTSAPETETKPAPAACNGTDCPLMRDLIGWNEPKAGAATCTILPKIGLIDTAVNPDHESLKQARMEIIRLSDDELPQSGTQHGTAVAALLVGAENSRAPGLLPQAELIAVDVFHGIKGDNNRATTYDLIRAIDLLAEKQVPLINMSLSGPDNLLLQKAVEAAAQRKITLVAAAGNEGPHAKPVYPAAYQNVIAVTAVDRNGNPYRRAVRGEHIDLAAPGVGVWTAASISGARQKTGTSFAAPFVTAAAARLKAEKPDLDNRQIAEELSRQAKDMGKPGHDPVFGWGLINAQALCSS</sequence>
<proteinExistence type="inferred from homology"/>
<comment type="caution">
    <text evidence="8">The sequence shown here is derived from an EMBL/GenBank/DDBJ whole genome shotgun (WGS) entry which is preliminary data.</text>
</comment>
<dbReference type="EMBL" id="JACHIL010000002">
    <property type="protein sequence ID" value="MBB5090931.1"/>
    <property type="molecule type" value="Genomic_DNA"/>
</dbReference>
<feature type="region of interest" description="Disordered" evidence="6">
    <location>
        <begin position="1"/>
        <end position="77"/>
    </location>
</feature>
<accession>A0A7W8EPL2</accession>
<dbReference type="RefSeq" id="WP_170265232.1">
    <property type="nucleotide sequence ID" value="NZ_JACHIL010000002.1"/>
</dbReference>
<dbReference type="AlphaFoldDB" id="A0A7W8EPL2"/>
<evidence type="ECO:0000256" key="4">
    <source>
        <dbReference type="ARBA" id="ARBA00022825"/>
    </source>
</evidence>
<name>A0A7W8EPL2_9HYPH</name>
<keyword evidence="3 5" id="KW-0378">Hydrolase</keyword>
<keyword evidence="4 5" id="KW-0720">Serine protease</keyword>
<evidence type="ECO:0000256" key="5">
    <source>
        <dbReference type="PROSITE-ProRule" id="PRU01240"/>
    </source>
</evidence>
<feature type="compositionally biased region" description="Gly residues" evidence="6">
    <location>
        <begin position="29"/>
        <end position="39"/>
    </location>
</feature>
<dbReference type="GO" id="GO:0004252">
    <property type="term" value="F:serine-type endopeptidase activity"/>
    <property type="evidence" value="ECO:0007669"/>
    <property type="project" value="UniProtKB-UniRule"/>
</dbReference>
<dbReference type="GO" id="GO:0006508">
    <property type="term" value="P:proteolysis"/>
    <property type="evidence" value="ECO:0007669"/>
    <property type="project" value="UniProtKB-KW"/>
</dbReference>
<dbReference type="InterPro" id="IPR015500">
    <property type="entry name" value="Peptidase_S8_subtilisin-rel"/>
</dbReference>
<dbReference type="PANTHER" id="PTHR43806:SF11">
    <property type="entry name" value="CEREVISIN-RELATED"/>
    <property type="match status" value="1"/>
</dbReference>
<evidence type="ECO:0000256" key="3">
    <source>
        <dbReference type="ARBA" id="ARBA00022801"/>
    </source>
</evidence>
<dbReference type="InterPro" id="IPR050131">
    <property type="entry name" value="Peptidase_S8_subtilisin-like"/>
</dbReference>
<keyword evidence="2 5" id="KW-0645">Protease</keyword>
<dbReference type="InterPro" id="IPR023828">
    <property type="entry name" value="Peptidase_S8_Ser-AS"/>
</dbReference>
<reference evidence="8 9" key="1">
    <citation type="submission" date="2020-08" db="EMBL/GenBank/DDBJ databases">
        <title>Genomic Encyclopedia of Type Strains, Phase IV (KMG-IV): sequencing the most valuable type-strain genomes for metagenomic binning, comparative biology and taxonomic classification.</title>
        <authorList>
            <person name="Goeker M."/>
        </authorList>
    </citation>
    <scope>NUCLEOTIDE SEQUENCE [LARGE SCALE GENOMIC DNA]</scope>
    <source>
        <strain evidence="8 9">DSM 25620</strain>
    </source>
</reference>
<dbReference type="PROSITE" id="PS00138">
    <property type="entry name" value="SUBTILASE_SER"/>
    <property type="match status" value="1"/>
</dbReference>
<gene>
    <name evidence="8" type="ORF">HNQ68_001455</name>
</gene>
<feature type="active site" description="Charge relay system" evidence="5">
    <location>
        <position position="203"/>
    </location>
</feature>
<evidence type="ECO:0000313" key="8">
    <source>
        <dbReference type="EMBL" id="MBB5090931.1"/>
    </source>
</evidence>
<evidence type="ECO:0000256" key="2">
    <source>
        <dbReference type="ARBA" id="ARBA00022670"/>
    </source>
</evidence>
<dbReference type="InterPro" id="IPR000209">
    <property type="entry name" value="Peptidase_S8/S53_dom"/>
</dbReference>
<dbReference type="Proteomes" id="UP000531231">
    <property type="component" value="Unassembled WGS sequence"/>
</dbReference>
<feature type="active site" description="Charge relay system" evidence="5">
    <location>
        <position position="235"/>
    </location>
</feature>
<dbReference type="PANTHER" id="PTHR43806">
    <property type="entry name" value="PEPTIDASE S8"/>
    <property type="match status" value="1"/>
</dbReference>
<dbReference type="PRINTS" id="PR00723">
    <property type="entry name" value="SUBTILISIN"/>
</dbReference>
<dbReference type="Gene3D" id="3.40.50.200">
    <property type="entry name" value="Peptidase S8/S53 domain"/>
    <property type="match status" value="1"/>
</dbReference>
<dbReference type="PROSITE" id="PS51892">
    <property type="entry name" value="SUBTILASE"/>
    <property type="match status" value="1"/>
</dbReference>
<dbReference type="CDD" id="cd05561">
    <property type="entry name" value="Peptidases_S8_4"/>
    <property type="match status" value="1"/>
</dbReference>
<evidence type="ECO:0000256" key="6">
    <source>
        <dbReference type="SAM" id="MobiDB-lite"/>
    </source>
</evidence>
<comment type="similarity">
    <text evidence="1 5">Belongs to the peptidase S8 family.</text>
</comment>
<evidence type="ECO:0000256" key="1">
    <source>
        <dbReference type="ARBA" id="ARBA00011073"/>
    </source>
</evidence>
<organism evidence="8 9">
    <name type="scientific">Pseudochrobactrum saccharolyticum</name>
    <dbReference type="NCBI Taxonomy" id="354352"/>
    <lineage>
        <taxon>Bacteria</taxon>
        <taxon>Pseudomonadati</taxon>
        <taxon>Pseudomonadota</taxon>
        <taxon>Alphaproteobacteria</taxon>
        <taxon>Hyphomicrobiales</taxon>
        <taxon>Brucellaceae</taxon>
        <taxon>Pseudochrobactrum</taxon>
    </lineage>
</organism>
<dbReference type="InterPro" id="IPR036852">
    <property type="entry name" value="Peptidase_S8/S53_dom_sf"/>
</dbReference>